<protein>
    <submittedName>
        <fullName evidence="1">13861_t:CDS:1</fullName>
    </submittedName>
</protein>
<gene>
    <name evidence="1" type="ORF">DERYTH_LOCUS20622</name>
</gene>
<keyword evidence="2" id="KW-1185">Reference proteome</keyword>
<organism evidence="1 2">
    <name type="scientific">Dentiscutata erythropus</name>
    <dbReference type="NCBI Taxonomy" id="1348616"/>
    <lineage>
        <taxon>Eukaryota</taxon>
        <taxon>Fungi</taxon>
        <taxon>Fungi incertae sedis</taxon>
        <taxon>Mucoromycota</taxon>
        <taxon>Glomeromycotina</taxon>
        <taxon>Glomeromycetes</taxon>
        <taxon>Diversisporales</taxon>
        <taxon>Gigasporaceae</taxon>
        <taxon>Dentiscutata</taxon>
    </lineage>
</organism>
<proteinExistence type="predicted"/>
<evidence type="ECO:0000313" key="2">
    <source>
        <dbReference type="Proteomes" id="UP000789405"/>
    </source>
</evidence>
<comment type="caution">
    <text evidence="1">The sequence shown here is derived from an EMBL/GenBank/DDBJ whole genome shotgun (WGS) entry which is preliminary data.</text>
</comment>
<dbReference type="Proteomes" id="UP000789405">
    <property type="component" value="Unassembled WGS sequence"/>
</dbReference>
<feature type="non-terminal residue" evidence="1">
    <location>
        <position position="1"/>
    </location>
</feature>
<dbReference type="OrthoDB" id="10462770at2759"/>
<evidence type="ECO:0000313" key="1">
    <source>
        <dbReference type="EMBL" id="CAG8787002.1"/>
    </source>
</evidence>
<accession>A0A9N9JN69</accession>
<dbReference type="AlphaFoldDB" id="A0A9N9JN69"/>
<feature type="non-terminal residue" evidence="1">
    <location>
        <position position="48"/>
    </location>
</feature>
<name>A0A9N9JN69_9GLOM</name>
<dbReference type="EMBL" id="CAJVPY010024628">
    <property type="protein sequence ID" value="CAG8787002.1"/>
    <property type="molecule type" value="Genomic_DNA"/>
</dbReference>
<reference evidence="1" key="1">
    <citation type="submission" date="2021-06" db="EMBL/GenBank/DDBJ databases">
        <authorList>
            <person name="Kallberg Y."/>
            <person name="Tangrot J."/>
            <person name="Rosling A."/>
        </authorList>
    </citation>
    <scope>NUCLEOTIDE SEQUENCE</scope>
    <source>
        <strain evidence="1">MA453B</strain>
    </source>
</reference>
<sequence length="48" mass="5613">LNEEQIEIRDAFSKADKNLEELNKDLFETKIDKITFALSNSQQRSQLT</sequence>